<evidence type="ECO:0000256" key="1">
    <source>
        <dbReference type="SAM" id="MobiDB-lite"/>
    </source>
</evidence>
<dbReference type="OrthoDB" id="123924at2759"/>
<reference evidence="2" key="1">
    <citation type="submission" date="2013-11" db="EMBL/GenBank/DDBJ databases">
        <title>The Genome Sequence of Phytophthora parasitica CHvinca01.</title>
        <authorList>
            <consortium name="The Broad Institute Genomics Platform"/>
            <person name="Russ C."/>
            <person name="Tyler B."/>
            <person name="Panabieres F."/>
            <person name="Shan W."/>
            <person name="Tripathy S."/>
            <person name="Grunwald N."/>
            <person name="Machado M."/>
            <person name="Johnson C.S."/>
            <person name="Arredondo F."/>
            <person name="Hong C."/>
            <person name="Coffey M."/>
            <person name="Young S.K."/>
            <person name="Zeng Q."/>
            <person name="Gargeya S."/>
            <person name="Fitzgerald M."/>
            <person name="Abouelleil A."/>
            <person name="Alvarado L."/>
            <person name="Chapman S.B."/>
            <person name="Gainer-Dewar J."/>
            <person name="Goldberg J."/>
            <person name="Griggs A."/>
            <person name="Gujja S."/>
            <person name="Hansen M."/>
            <person name="Howarth C."/>
            <person name="Imamovic A."/>
            <person name="Ireland A."/>
            <person name="Larimer J."/>
            <person name="McCowan C."/>
            <person name="Murphy C."/>
            <person name="Pearson M."/>
            <person name="Poon T.W."/>
            <person name="Priest M."/>
            <person name="Roberts A."/>
            <person name="Saif S."/>
            <person name="Shea T."/>
            <person name="Sykes S."/>
            <person name="Wortman J."/>
            <person name="Nusbaum C."/>
            <person name="Birren B."/>
        </authorList>
    </citation>
    <scope>NUCLEOTIDE SEQUENCE [LARGE SCALE GENOMIC DNA]</scope>
    <source>
        <strain evidence="2">CHvinca01</strain>
    </source>
</reference>
<dbReference type="EMBL" id="KI681899">
    <property type="protein sequence ID" value="ETL84053.1"/>
    <property type="molecule type" value="Genomic_DNA"/>
</dbReference>
<evidence type="ECO:0000313" key="2">
    <source>
        <dbReference type="EMBL" id="ETL84053.1"/>
    </source>
</evidence>
<protein>
    <recommendedName>
        <fullName evidence="3">SAM domain-containing protein</fullName>
    </recommendedName>
</protein>
<feature type="region of interest" description="Disordered" evidence="1">
    <location>
        <begin position="32"/>
        <end position="65"/>
    </location>
</feature>
<dbReference type="AlphaFoldDB" id="W2KG00"/>
<sequence length="825" mass="91802">MSATTQELENDIAQMEDRLANVKVVVEVEREAWRRSSGKNGTKWKGAAAPRNKENETTSSSEDMDEGVTIMPGYWDSLELAHYLQDKQLGSYAQVVVNEQITGKMLLETPAPKLRKLFETSANDSSWKDFQTEFVKLKKHQRRLEKACATNRSQPGSSRSVDSSLEANDRQPSSSVMSSAGAALVFPLISPLAPATTSSQPQQNIAKPPTASKHTFLLRKPASSNNIPLATCWNCKARFFRPHIKRPIARASTSDTPQPVSSSMRASLLARAYCSQTCRESIEASDIRISPSLSARVKVTFNTSTEETTKPRRPSRVVTGRALSSVGDQPAPEMLTRSDSITASRLGGSTDGSESTCPPPKTKRLRKFNTFTRRTSRPDASLDDLNSFDFLHVAAPRREPVAPASTSPQQKSTEYHPPVATFYENRNVARSIDANVSDVFALCPSVTSIAINAHRPSNAQSCPTSGKPLPPALLLSNPALLAAPNQCKVYQQSKYKLDPDLFQAHQETFSSCFGAMPLNNRSQTLTSGYGRGNFLRLQEFLTVRGLHRLSLTSHAWYDMITTPSAFSDAIWGAQVLRMWRPREEDEDFLHEIGVLKKPERPRRMLQILTRQVSRITVENMKILLNPESWQLAAVMSPSDSENIRPVHKVVGTKRVSTVTCDEGELSPRRQRTAELYEQITVIYTRGGEIVAVSARQLIKPVDPTAMLTDILHGLKREELSRVHCRRLRLFSQTNRLPFDQWMLLPHCSRAVVEFFWSDGGTEATVCPPLVLPAWHQKTLSKLQHGLQQRLLGKDSVNCVIKAAHDQNASAAVLLSLEKFLTRCHA</sequence>
<dbReference type="VEuPathDB" id="FungiDB:PPTG_16219"/>
<feature type="compositionally biased region" description="Polar residues" evidence="1">
    <location>
        <begin position="150"/>
        <end position="176"/>
    </location>
</feature>
<feature type="region of interest" description="Disordered" evidence="1">
    <location>
        <begin position="325"/>
        <end position="364"/>
    </location>
</feature>
<dbReference type="Proteomes" id="UP000054423">
    <property type="component" value="Unassembled WGS sequence"/>
</dbReference>
<evidence type="ECO:0008006" key="3">
    <source>
        <dbReference type="Google" id="ProtNLM"/>
    </source>
</evidence>
<gene>
    <name evidence="2" type="ORF">L917_16075</name>
</gene>
<feature type="region of interest" description="Disordered" evidence="1">
    <location>
        <begin position="146"/>
        <end position="176"/>
    </location>
</feature>
<organism evidence="2">
    <name type="scientific">Phytophthora nicotianae</name>
    <name type="common">Potato buckeye rot agent</name>
    <name type="synonym">Phytophthora parasitica</name>
    <dbReference type="NCBI Taxonomy" id="4792"/>
    <lineage>
        <taxon>Eukaryota</taxon>
        <taxon>Sar</taxon>
        <taxon>Stramenopiles</taxon>
        <taxon>Oomycota</taxon>
        <taxon>Peronosporomycetes</taxon>
        <taxon>Peronosporales</taxon>
        <taxon>Peronosporaceae</taxon>
        <taxon>Phytophthora</taxon>
    </lineage>
</organism>
<proteinExistence type="predicted"/>
<accession>W2KG00</accession>
<name>W2KG00_PHYNI</name>